<keyword evidence="1" id="KW-0547">Nucleotide-binding</keyword>
<protein>
    <recommendedName>
        <fullName evidence="1">Cation-transporting ATPase</fullName>
        <ecNumber evidence="1">7.2.2.-</ecNumber>
    </recommendedName>
</protein>
<evidence type="ECO:0000313" key="4">
    <source>
        <dbReference type="Proteomes" id="UP000075883"/>
    </source>
</evidence>
<dbReference type="VEuPathDB" id="VectorBase:ACUA022899"/>
<dbReference type="GO" id="GO:0019829">
    <property type="term" value="F:ATPase-coupled monoatomic cation transmembrane transporter activity"/>
    <property type="evidence" value="ECO:0007669"/>
    <property type="project" value="UniProtKB-UniRule"/>
</dbReference>
<keyword evidence="4" id="KW-1185">Reference proteome</keyword>
<dbReference type="Pfam" id="PF12409">
    <property type="entry name" value="P5-ATPase"/>
    <property type="match status" value="1"/>
</dbReference>
<keyword evidence="1" id="KW-1278">Translocase</keyword>
<keyword evidence="1" id="KW-0812">Transmembrane</keyword>
<keyword evidence="1" id="KW-0479">Metal-binding</keyword>
<reference evidence="4" key="1">
    <citation type="submission" date="2013-09" db="EMBL/GenBank/DDBJ databases">
        <title>The Genome Sequence of Anopheles culicifacies species A.</title>
        <authorList>
            <consortium name="The Broad Institute Genomics Platform"/>
            <person name="Neafsey D.E."/>
            <person name="Besansky N."/>
            <person name="Howell P."/>
            <person name="Walton C."/>
            <person name="Young S.K."/>
            <person name="Zeng Q."/>
            <person name="Gargeya S."/>
            <person name="Fitzgerald M."/>
            <person name="Haas B."/>
            <person name="Abouelleil A."/>
            <person name="Allen A.W."/>
            <person name="Alvarado L."/>
            <person name="Arachchi H.M."/>
            <person name="Berlin A.M."/>
            <person name="Chapman S.B."/>
            <person name="Gainer-Dewar J."/>
            <person name="Goldberg J."/>
            <person name="Griggs A."/>
            <person name="Gujja S."/>
            <person name="Hansen M."/>
            <person name="Howarth C."/>
            <person name="Imamovic A."/>
            <person name="Ireland A."/>
            <person name="Larimer J."/>
            <person name="McCowan C."/>
            <person name="Murphy C."/>
            <person name="Pearson M."/>
            <person name="Poon T.W."/>
            <person name="Priest M."/>
            <person name="Roberts A."/>
            <person name="Saif S."/>
            <person name="Shea T."/>
            <person name="Sisk P."/>
            <person name="Sykes S."/>
            <person name="Wortman J."/>
            <person name="Nusbaum C."/>
            <person name="Birren B."/>
        </authorList>
    </citation>
    <scope>NUCLEOTIDE SEQUENCE [LARGE SCALE GENOMIC DNA]</scope>
    <source>
        <strain evidence="4">A-37</strain>
    </source>
</reference>
<dbReference type="GO" id="GO:0046872">
    <property type="term" value="F:metal ion binding"/>
    <property type="evidence" value="ECO:0007669"/>
    <property type="project" value="UniProtKB-UniRule"/>
</dbReference>
<comment type="subcellular location">
    <subcellularLocation>
        <location evidence="1">Membrane</location>
        <topology evidence="1">Multi-pass membrane protein</topology>
    </subcellularLocation>
</comment>
<dbReference type="InterPro" id="IPR047819">
    <property type="entry name" value="P5A-ATPase_N"/>
</dbReference>
<dbReference type="STRING" id="139723.A0A182MP13"/>
<keyword evidence="1" id="KW-1133">Transmembrane helix</keyword>
<dbReference type="AlphaFoldDB" id="A0A182MP13"/>
<dbReference type="EC" id="7.2.2.-" evidence="1"/>
<comment type="caution">
    <text evidence="1">Lacks conserved residue(s) required for the propagation of feature annotation.</text>
</comment>
<evidence type="ECO:0000259" key="2">
    <source>
        <dbReference type="Pfam" id="PF12409"/>
    </source>
</evidence>
<keyword evidence="1" id="KW-0067">ATP-binding</keyword>
<comment type="catalytic activity">
    <reaction evidence="1">
        <text>ATP + H2O = ADP + phosphate + H(+)</text>
        <dbReference type="Rhea" id="RHEA:13065"/>
        <dbReference type="ChEBI" id="CHEBI:15377"/>
        <dbReference type="ChEBI" id="CHEBI:15378"/>
        <dbReference type="ChEBI" id="CHEBI:30616"/>
        <dbReference type="ChEBI" id="CHEBI:43474"/>
        <dbReference type="ChEBI" id="CHEBI:456216"/>
    </reaction>
</comment>
<organism evidence="3 4">
    <name type="scientific">Anopheles culicifacies</name>
    <dbReference type="NCBI Taxonomy" id="139723"/>
    <lineage>
        <taxon>Eukaryota</taxon>
        <taxon>Metazoa</taxon>
        <taxon>Ecdysozoa</taxon>
        <taxon>Arthropoda</taxon>
        <taxon>Hexapoda</taxon>
        <taxon>Insecta</taxon>
        <taxon>Pterygota</taxon>
        <taxon>Neoptera</taxon>
        <taxon>Endopterygota</taxon>
        <taxon>Diptera</taxon>
        <taxon>Nematocera</taxon>
        <taxon>Culicoidea</taxon>
        <taxon>Culicidae</taxon>
        <taxon>Anophelinae</taxon>
        <taxon>Anopheles</taxon>
        <taxon>culicifacies species complex</taxon>
    </lineage>
</organism>
<comment type="similarity">
    <text evidence="1">Belongs to the cation transport ATPase (P-type) (TC 3.A.3) family. Type V subfamily.</text>
</comment>
<feature type="domain" description="P5B-type ATPase N-terminal" evidence="2">
    <location>
        <begin position="144"/>
        <end position="223"/>
    </location>
</feature>
<keyword evidence="1" id="KW-0460">Magnesium</keyword>
<dbReference type="GO" id="GO:0016020">
    <property type="term" value="C:membrane"/>
    <property type="evidence" value="ECO:0007669"/>
    <property type="project" value="UniProtKB-SubCell"/>
</dbReference>
<proteinExistence type="inferred from homology"/>
<accession>A0A182MP13</accession>
<feature type="transmembrane region" description="Helical" evidence="1">
    <location>
        <begin position="161"/>
        <end position="178"/>
    </location>
</feature>
<dbReference type="Proteomes" id="UP000075883">
    <property type="component" value="Unassembled WGS sequence"/>
</dbReference>
<evidence type="ECO:0000256" key="1">
    <source>
        <dbReference type="RuleBase" id="RU362082"/>
    </source>
</evidence>
<sequence>MPLTEGSAAADRFSAAGSAAGSTYDVPAQLDTALTDDCHRHGDPAVVSTVVDETDRAVPCTNEHPCTLAEAEDVDGPAAVQIKKARKSILFPTHNHHHPPQHHRTHRYDIEQEKSHPDAVSTLAELLQESGLQASVHDILNDGEEDQMFITGYERCLRKTFLCYVGFLLTFGILRLVMHWRRHWLLLATHRECSLEHADKVLIHEAYQRKHDLYYVKDVITLSGDVIRTALSRGNQVYLGARDRKYITK</sequence>
<evidence type="ECO:0000313" key="3">
    <source>
        <dbReference type="EnsemblMetazoa" id="ACUA022899-PA"/>
    </source>
</evidence>
<dbReference type="EMBL" id="AXCM01005467">
    <property type="status" value="NOT_ANNOTATED_CDS"/>
    <property type="molecule type" value="Genomic_DNA"/>
</dbReference>
<reference evidence="3" key="2">
    <citation type="submission" date="2020-05" db="UniProtKB">
        <authorList>
            <consortium name="EnsemblMetazoa"/>
        </authorList>
    </citation>
    <scope>IDENTIFICATION</scope>
    <source>
        <strain evidence="3">A-37</strain>
    </source>
</reference>
<dbReference type="EnsemblMetazoa" id="ACUA022899-RA">
    <property type="protein sequence ID" value="ACUA022899-PA"/>
    <property type="gene ID" value="ACUA022899"/>
</dbReference>
<dbReference type="GO" id="GO:0005524">
    <property type="term" value="F:ATP binding"/>
    <property type="evidence" value="ECO:0007669"/>
    <property type="project" value="UniProtKB-UniRule"/>
</dbReference>
<keyword evidence="1" id="KW-0472">Membrane</keyword>
<name>A0A182MP13_9DIPT</name>